<evidence type="ECO:0000313" key="2">
    <source>
        <dbReference type="Proteomes" id="UP000626109"/>
    </source>
</evidence>
<protein>
    <submittedName>
        <fullName evidence="1">Uncharacterized protein</fullName>
    </submittedName>
</protein>
<sequence length="232" mass="25060">MAAGSPSLLTARSDIVCFGSSAPSQTDGLLQTYHKSLADRALAHRRKAALAARRLDRGRLGYDVGLGEDLHEISWSQLELVVESDVSILRSQLGALPVWDPDLPARLRRWAAAGGVQGLLPAKPWRPPPTAGLHPRDPKVIAKEDCLEACGQVQGLALTALLGPNRSRARCSAAYVWSYRFQDAVTASAQLAHHPALAGTDADLRTAVVWRRPILPSKDETQAELQSSNARQ</sequence>
<organism evidence="1 2">
    <name type="scientific">Polarella glacialis</name>
    <name type="common">Dinoflagellate</name>
    <dbReference type="NCBI Taxonomy" id="89957"/>
    <lineage>
        <taxon>Eukaryota</taxon>
        <taxon>Sar</taxon>
        <taxon>Alveolata</taxon>
        <taxon>Dinophyceae</taxon>
        <taxon>Suessiales</taxon>
        <taxon>Suessiaceae</taxon>
        <taxon>Polarella</taxon>
    </lineage>
</organism>
<comment type="caution">
    <text evidence="1">The sequence shown here is derived from an EMBL/GenBank/DDBJ whole genome shotgun (WGS) entry which is preliminary data.</text>
</comment>
<evidence type="ECO:0000313" key="1">
    <source>
        <dbReference type="EMBL" id="CAE8702652.1"/>
    </source>
</evidence>
<proteinExistence type="predicted"/>
<reference evidence="1" key="1">
    <citation type="submission" date="2021-02" db="EMBL/GenBank/DDBJ databases">
        <authorList>
            <person name="Dougan E. K."/>
            <person name="Rhodes N."/>
            <person name="Thang M."/>
            <person name="Chan C."/>
        </authorList>
    </citation>
    <scope>NUCLEOTIDE SEQUENCE</scope>
</reference>
<dbReference type="AlphaFoldDB" id="A0A813KGT3"/>
<dbReference type="Proteomes" id="UP000626109">
    <property type="component" value="Unassembled WGS sequence"/>
</dbReference>
<gene>
    <name evidence="1" type="ORF">PGLA2088_LOCUS32525</name>
</gene>
<name>A0A813KGT3_POLGL</name>
<feature type="non-terminal residue" evidence="1">
    <location>
        <position position="232"/>
    </location>
</feature>
<accession>A0A813KGT3</accession>
<dbReference type="EMBL" id="CAJNNW010030163">
    <property type="protein sequence ID" value="CAE8702652.1"/>
    <property type="molecule type" value="Genomic_DNA"/>
</dbReference>